<evidence type="ECO:0000313" key="2">
    <source>
        <dbReference type="Proteomes" id="UP001141552"/>
    </source>
</evidence>
<evidence type="ECO:0000313" key="1">
    <source>
        <dbReference type="EMBL" id="KAJ4850234.1"/>
    </source>
</evidence>
<protein>
    <submittedName>
        <fullName evidence="1">Uncharacterized protein</fullName>
    </submittedName>
</protein>
<reference evidence="1" key="2">
    <citation type="journal article" date="2023" name="Plants (Basel)">
        <title>Annotation of the Turnera subulata (Passifloraceae) Draft Genome Reveals the S-Locus Evolved after the Divergence of Turneroideae from Passifloroideae in a Stepwise Manner.</title>
        <authorList>
            <person name="Henning P.M."/>
            <person name="Roalson E.H."/>
            <person name="Mir W."/>
            <person name="McCubbin A.G."/>
            <person name="Shore J.S."/>
        </authorList>
    </citation>
    <scope>NUCLEOTIDE SEQUENCE</scope>
    <source>
        <strain evidence="1">F60SS</strain>
    </source>
</reference>
<gene>
    <name evidence="1" type="ORF">Tsubulata_008163</name>
</gene>
<reference evidence="1" key="1">
    <citation type="submission" date="2022-02" db="EMBL/GenBank/DDBJ databases">
        <authorList>
            <person name="Henning P.M."/>
            <person name="McCubbin A.G."/>
            <person name="Shore J.S."/>
        </authorList>
    </citation>
    <scope>NUCLEOTIDE SEQUENCE</scope>
    <source>
        <strain evidence="1">F60SS</strain>
        <tissue evidence="1">Leaves</tissue>
    </source>
</reference>
<dbReference type="Proteomes" id="UP001141552">
    <property type="component" value="Unassembled WGS sequence"/>
</dbReference>
<organism evidence="1 2">
    <name type="scientific">Turnera subulata</name>
    <dbReference type="NCBI Taxonomy" id="218843"/>
    <lineage>
        <taxon>Eukaryota</taxon>
        <taxon>Viridiplantae</taxon>
        <taxon>Streptophyta</taxon>
        <taxon>Embryophyta</taxon>
        <taxon>Tracheophyta</taxon>
        <taxon>Spermatophyta</taxon>
        <taxon>Magnoliopsida</taxon>
        <taxon>eudicotyledons</taxon>
        <taxon>Gunneridae</taxon>
        <taxon>Pentapetalae</taxon>
        <taxon>rosids</taxon>
        <taxon>fabids</taxon>
        <taxon>Malpighiales</taxon>
        <taxon>Passifloraceae</taxon>
        <taxon>Turnera</taxon>
    </lineage>
</organism>
<name>A0A9Q0GH89_9ROSI</name>
<proteinExistence type="predicted"/>
<sequence>MRFTVHGMWPKFLKGYLPDKPFQPGPMNLKLSDEAKKGLQKICPDLKHPPNSYPFWKYEWVVRGSYQWLPATEYFIRTGILLTESGVENLLTDAVIELEIGKPGLT</sequence>
<accession>A0A9Q0GH89</accession>
<dbReference type="GO" id="GO:0003723">
    <property type="term" value="F:RNA binding"/>
    <property type="evidence" value="ECO:0007669"/>
    <property type="project" value="InterPro"/>
</dbReference>
<dbReference type="SUPFAM" id="SSF55895">
    <property type="entry name" value="Ribonuclease Rh-like"/>
    <property type="match status" value="1"/>
</dbReference>
<dbReference type="EMBL" id="JAKUCV010000397">
    <property type="protein sequence ID" value="KAJ4850234.1"/>
    <property type="molecule type" value="Genomic_DNA"/>
</dbReference>
<dbReference type="InterPro" id="IPR036430">
    <property type="entry name" value="RNase_T2-like_sf"/>
</dbReference>
<dbReference type="AlphaFoldDB" id="A0A9Q0GH89"/>
<comment type="caution">
    <text evidence="1">The sequence shown here is derived from an EMBL/GenBank/DDBJ whole genome shotgun (WGS) entry which is preliminary data.</text>
</comment>
<dbReference type="Gene3D" id="3.90.730.10">
    <property type="entry name" value="Ribonuclease T2-like"/>
    <property type="match status" value="1"/>
</dbReference>
<keyword evidence="2" id="KW-1185">Reference proteome</keyword>
<dbReference type="GO" id="GO:0033897">
    <property type="term" value="F:ribonuclease T2 activity"/>
    <property type="evidence" value="ECO:0007669"/>
    <property type="project" value="InterPro"/>
</dbReference>